<sequence length="144" mass="16253">MRKPALLIVIIVLVVGVVALYKLQLPSASLSFNEIVPPDDIVKIEYRDGGNGLFDESENKPEINYLIESMSATAYRKTKPNPWTGGGGLQLYDKENKKIIGMSFGPNQDIHINGVYYHMTKDINDRLKTFYDEFLTDKNIVKGK</sequence>
<proteinExistence type="predicted"/>
<keyword evidence="2" id="KW-1185">Reference proteome</keyword>
<name>A0A3Q8X6I2_9BACL</name>
<dbReference type="KEGG" id="palb:EJC50_19505"/>
<organism evidence="1 2">
    <name type="scientific">Paenibacillus albus</name>
    <dbReference type="NCBI Taxonomy" id="2495582"/>
    <lineage>
        <taxon>Bacteria</taxon>
        <taxon>Bacillati</taxon>
        <taxon>Bacillota</taxon>
        <taxon>Bacilli</taxon>
        <taxon>Bacillales</taxon>
        <taxon>Paenibacillaceae</taxon>
        <taxon>Paenibacillus</taxon>
    </lineage>
</organism>
<gene>
    <name evidence="1" type="ORF">EJC50_19505</name>
</gene>
<accession>A0A3Q8X6I2</accession>
<dbReference type="OrthoDB" id="2668527at2"/>
<evidence type="ECO:0000313" key="1">
    <source>
        <dbReference type="EMBL" id="AZN41618.1"/>
    </source>
</evidence>
<dbReference type="AlphaFoldDB" id="A0A3Q8X6I2"/>
<reference evidence="2" key="1">
    <citation type="submission" date="2018-12" db="EMBL/GenBank/DDBJ databases">
        <title>Genome sequence of Peanibacillus sp.</title>
        <authorList>
            <person name="Subramani G."/>
            <person name="Srinivasan S."/>
            <person name="Kim M.K."/>
        </authorList>
    </citation>
    <scope>NUCLEOTIDE SEQUENCE [LARGE SCALE GENOMIC DNA]</scope>
    <source>
        <strain evidence="2">18JY67-1</strain>
    </source>
</reference>
<evidence type="ECO:0000313" key="2">
    <source>
        <dbReference type="Proteomes" id="UP000272528"/>
    </source>
</evidence>
<protein>
    <submittedName>
        <fullName evidence="1">Uncharacterized protein</fullName>
    </submittedName>
</protein>
<dbReference type="Proteomes" id="UP000272528">
    <property type="component" value="Chromosome"/>
</dbReference>
<dbReference type="RefSeq" id="WP_126017324.1">
    <property type="nucleotide sequence ID" value="NZ_CP034437.1"/>
</dbReference>
<dbReference type="EMBL" id="CP034437">
    <property type="protein sequence ID" value="AZN41618.1"/>
    <property type="molecule type" value="Genomic_DNA"/>
</dbReference>